<evidence type="ECO:0000313" key="2">
    <source>
        <dbReference type="Proteomes" id="UP000320421"/>
    </source>
</evidence>
<dbReference type="SUPFAM" id="SSF53448">
    <property type="entry name" value="Nucleotide-diphospho-sugar transferases"/>
    <property type="match status" value="1"/>
</dbReference>
<evidence type="ECO:0008006" key="3">
    <source>
        <dbReference type="Google" id="ProtNLM"/>
    </source>
</evidence>
<name>A0A517PKR5_9PLAN</name>
<dbReference type="Pfam" id="PF09837">
    <property type="entry name" value="DUF2064"/>
    <property type="match status" value="1"/>
</dbReference>
<dbReference type="OrthoDB" id="9810303at2"/>
<gene>
    <name evidence="1" type="ORF">HG66A1_17470</name>
</gene>
<reference evidence="1 2" key="1">
    <citation type="submission" date="2019-02" db="EMBL/GenBank/DDBJ databases">
        <title>Deep-cultivation of Planctomycetes and their phenomic and genomic characterization uncovers novel biology.</title>
        <authorList>
            <person name="Wiegand S."/>
            <person name="Jogler M."/>
            <person name="Boedeker C."/>
            <person name="Pinto D."/>
            <person name="Vollmers J."/>
            <person name="Rivas-Marin E."/>
            <person name="Kohn T."/>
            <person name="Peeters S.H."/>
            <person name="Heuer A."/>
            <person name="Rast P."/>
            <person name="Oberbeckmann S."/>
            <person name="Bunk B."/>
            <person name="Jeske O."/>
            <person name="Meyerdierks A."/>
            <person name="Storesund J.E."/>
            <person name="Kallscheuer N."/>
            <person name="Luecker S."/>
            <person name="Lage O.M."/>
            <person name="Pohl T."/>
            <person name="Merkel B.J."/>
            <person name="Hornburger P."/>
            <person name="Mueller R.-W."/>
            <person name="Bruemmer F."/>
            <person name="Labrenz M."/>
            <person name="Spormann A.M."/>
            <person name="Op den Camp H."/>
            <person name="Overmann J."/>
            <person name="Amann R."/>
            <person name="Jetten M.S.M."/>
            <person name="Mascher T."/>
            <person name="Medema M.H."/>
            <person name="Devos D.P."/>
            <person name="Kaster A.-K."/>
            <person name="Ovreas L."/>
            <person name="Rohde M."/>
            <person name="Galperin M.Y."/>
            <person name="Jogler C."/>
        </authorList>
    </citation>
    <scope>NUCLEOTIDE SEQUENCE [LARGE SCALE GENOMIC DNA]</scope>
    <source>
        <strain evidence="1 2">HG66A1</strain>
    </source>
</reference>
<dbReference type="RefSeq" id="WP_145182101.1">
    <property type="nucleotide sequence ID" value="NZ_CP036266.1"/>
</dbReference>
<evidence type="ECO:0000313" key="1">
    <source>
        <dbReference type="EMBL" id="QDT19974.1"/>
    </source>
</evidence>
<accession>A0A517PKR5</accession>
<organism evidence="1 2">
    <name type="scientific">Gimesia chilikensis</name>
    <dbReference type="NCBI Taxonomy" id="2605989"/>
    <lineage>
        <taxon>Bacteria</taxon>
        <taxon>Pseudomonadati</taxon>
        <taxon>Planctomycetota</taxon>
        <taxon>Planctomycetia</taxon>
        <taxon>Planctomycetales</taxon>
        <taxon>Planctomycetaceae</taxon>
        <taxon>Gimesia</taxon>
    </lineage>
</organism>
<dbReference type="InterPro" id="IPR029044">
    <property type="entry name" value="Nucleotide-diphossugar_trans"/>
</dbReference>
<dbReference type="EMBL" id="CP036266">
    <property type="protein sequence ID" value="QDT19974.1"/>
    <property type="molecule type" value="Genomic_DNA"/>
</dbReference>
<dbReference type="Proteomes" id="UP000320421">
    <property type="component" value="Chromosome"/>
</dbReference>
<dbReference type="NCBIfam" id="TIGR04282">
    <property type="entry name" value="glyco_like_cofC"/>
    <property type="match status" value="1"/>
</dbReference>
<dbReference type="PANTHER" id="PTHR36529:SF1">
    <property type="entry name" value="GLYCOSYLTRANSFERASE"/>
    <property type="match status" value="1"/>
</dbReference>
<dbReference type="Gene3D" id="3.90.550.10">
    <property type="entry name" value="Spore Coat Polysaccharide Biosynthesis Protein SpsA, Chain A"/>
    <property type="match status" value="1"/>
</dbReference>
<sequence length="232" mass="25255">MVSRQGAIAVFVKTPGYSPLKTRLAADIGQQSAEQFHTRSARAVQAVVAAVSKERQVVPCWAVAEPTACDAPLWNDFTTIPQGAGGLGDRLAHINQSLLEQHAFVIFLGADAPQLSKEILLEAIDLLDQPAEPPRFVLGPAADGGFYLFGTRVCLDEQLWNSVPYSVNETSSVLCERLQLLGAVHQLSRLTDVDTVTDLPALIQELLQLETRLPAQQQLLEWLQGDDFSGKV</sequence>
<dbReference type="AlphaFoldDB" id="A0A517PKR5"/>
<keyword evidence="2" id="KW-1185">Reference proteome</keyword>
<dbReference type="InterPro" id="IPR018641">
    <property type="entry name" value="Trfase_1_rSAM/seldom-assoc"/>
</dbReference>
<proteinExistence type="predicted"/>
<protein>
    <recommendedName>
        <fullName evidence="3">2-phospho-L-lactate guanylyltransferase</fullName>
    </recommendedName>
</protein>
<dbReference type="PANTHER" id="PTHR36529">
    <property type="entry name" value="SLL1095 PROTEIN"/>
    <property type="match status" value="1"/>
</dbReference>